<sequence>MRPYLYEKFHLRNTNMSEQGDDESQQDLTEAEQMLLMSVQDPIEAQLDGDDTEREITMPPNTVASGYEPTKKTGCGILDGAKIRTAAWIIEHGSDEELVDDSKQEACPCLNDALEGPLSLTKYPRRNLELLCQFIDAEQAHPFDFTCTDPEARGEAARARWDRIWSLHRGAQSRERDSDGNPDCASQPKSGNSVDLDAVPEQVPDNVSVVISDDSPESLGDLPDSIYRSLARLNEGPDWEIVSLGELRSVSGIIDFGEDDGWVHLPDNEQVDTMKKVEEWLTQPTEALLPIGI</sequence>
<dbReference type="Proteomes" id="UP000717696">
    <property type="component" value="Unassembled WGS sequence"/>
</dbReference>
<name>A0A9P9DPG4_9HYPO</name>
<organism evidence="2 3">
    <name type="scientific">Dactylonectria estremocensis</name>
    <dbReference type="NCBI Taxonomy" id="1079267"/>
    <lineage>
        <taxon>Eukaryota</taxon>
        <taxon>Fungi</taxon>
        <taxon>Dikarya</taxon>
        <taxon>Ascomycota</taxon>
        <taxon>Pezizomycotina</taxon>
        <taxon>Sordariomycetes</taxon>
        <taxon>Hypocreomycetidae</taxon>
        <taxon>Hypocreales</taxon>
        <taxon>Nectriaceae</taxon>
        <taxon>Dactylonectria</taxon>
    </lineage>
</organism>
<dbReference type="AlphaFoldDB" id="A0A9P9DPG4"/>
<evidence type="ECO:0000313" key="3">
    <source>
        <dbReference type="Proteomes" id="UP000717696"/>
    </source>
</evidence>
<evidence type="ECO:0000313" key="2">
    <source>
        <dbReference type="EMBL" id="KAH7123309.1"/>
    </source>
</evidence>
<comment type="caution">
    <text evidence="2">The sequence shown here is derived from an EMBL/GenBank/DDBJ whole genome shotgun (WGS) entry which is preliminary data.</text>
</comment>
<evidence type="ECO:0000256" key="1">
    <source>
        <dbReference type="SAM" id="MobiDB-lite"/>
    </source>
</evidence>
<proteinExistence type="predicted"/>
<dbReference type="EMBL" id="JAGMUU010000025">
    <property type="protein sequence ID" value="KAH7123309.1"/>
    <property type="molecule type" value="Genomic_DNA"/>
</dbReference>
<keyword evidence="3" id="KW-1185">Reference proteome</keyword>
<accession>A0A9P9DPG4</accession>
<gene>
    <name evidence="2" type="ORF">B0J13DRAFT_628460</name>
</gene>
<feature type="region of interest" description="Disordered" evidence="1">
    <location>
        <begin position="170"/>
        <end position="199"/>
    </location>
</feature>
<reference evidence="2" key="1">
    <citation type="journal article" date="2021" name="Nat. Commun.">
        <title>Genetic determinants of endophytism in the Arabidopsis root mycobiome.</title>
        <authorList>
            <person name="Mesny F."/>
            <person name="Miyauchi S."/>
            <person name="Thiergart T."/>
            <person name="Pickel B."/>
            <person name="Atanasova L."/>
            <person name="Karlsson M."/>
            <person name="Huettel B."/>
            <person name="Barry K.W."/>
            <person name="Haridas S."/>
            <person name="Chen C."/>
            <person name="Bauer D."/>
            <person name="Andreopoulos W."/>
            <person name="Pangilinan J."/>
            <person name="LaButti K."/>
            <person name="Riley R."/>
            <person name="Lipzen A."/>
            <person name="Clum A."/>
            <person name="Drula E."/>
            <person name="Henrissat B."/>
            <person name="Kohler A."/>
            <person name="Grigoriev I.V."/>
            <person name="Martin F.M."/>
            <person name="Hacquard S."/>
        </authorList>
    </citation>
    <scope>NUCLEOTIDE SEQUENCE</scope>
    <source>
        <strain evidence="2">MPI-CAGE-AT-0021</strain>
    </source>
</reference>
<protein>
    <submittedName>
        <fullName evidence="2">Uncharacterized protein</fullName>
    </submittedName>
</protein>